<dbReference type="GO" id="GO:0006915">
    <property type="term" value="P:apoptotic process"/>
    <property type="evidence" value="ECO:0007669"/>
    <property type="project" value="InterPro"/>
</dbReference>
<feature type="region of interest" description="Disordered" evidence="3">
    <location>
        <begin position="1203"/>
        <end position="1235"/>
    </location>
</feature>
<protein>
    <recommendedName>
        <fullName evidence="4">UBC core domain-containing protein</fullName>
    </recommendedName>
</protein>
<feature type="region of interest" description="Disordered" evidence="3">
    <location>
        <begin position="929"/>
        <end position="967"/>
    </location>
</feature>
<comment type="caution">
    <text evidence="5">The sequence shown here is derived from an EMBL/GenBank/DDBJ whole genome shotgun (WGS) entry which is preliminary data.</text>
</comment>
<dbReference type="SUPFAM" id="SSF54495">
    <property type="entry name" value="UBC-like"/>
    <property type="match status" value="1"/>
</dbReference>
<dbReference type="GO" id="GO:0032465">
    <property type="term" value="P:regulation of cytokinesis"/>
    <property type="evidence" value="ECO:0007669"/>
    <property type="project" value="InterPro"/>
</dbReference>
<dbReference type="Pfam" id="PF12356">
    <property type="entry name" value="BIRC6"/>
    <property type="match status" value="1"/>
</dbReference>
<evidence type="ECO:0000256" key="1">
    <source>
        <dbReference type="ARBA" id="ARBA00022679"/>
    </source>
</evidence>
<dbReference type="SMART" id="SM00212">
    <property type="entry name" value="UBCc"/>
    <property type="match status" value="1"/>
</dbReference>
<dbReference type="InterPro" id="IPR022103">
    <property type="entry name" value="BIRC6"/>
</dbReference>
<keyword evidence="2" id="KW-0833">Ubl conjugation pathway</keyword>
<feature type="domain" description="UBC core" evidence="4">
    <location>
        <begin position="1802"/>
        <end position="1969"/>
    </location>
</feature>
<dbReference type="PANTHER" id="PTHR46116">
    <property type="entry name" value="(E3-INDEPENDENT) E2 UBIQUITIN-CONJUGATING ENZYME"/>
    <property type="match status" value="1"/>
</dbReference>
<feature type="compositionally biased region" description="Basic and acidic residues" evidence="3">
    <location>
        <begin position="1207"/>
        <end position="1216"/>
    </location>
</feature>
<dbReference type="GO" id="GO:0004842">
    <property type="term" value="F:ubiquitin-protein transferase activity"/>
    <property type="evidence" value="ECO:0007669"/>
    <property type="project" value="InterPro"/>
</dbReference>
<evidence type="ECO:0000256" key="3">
    <source>
        <dbReference type="SAM" id="MobiDB-lite"/>
    </source>
</evidence>
<feature type="compositionally biased region" description="Low complexity" evidence="3">
    <location>
        <begin position="2148"/>
        <end position="2157"/>
    </location>
</feature>
<feature type="compositionally biased region" description="Basic and acidic residues" evidence="3">
    <location>
        <begin position="187"/>
        <end position="201"/>
    </location>
</feature>
<dbReference type="PANTHER" id="PTHR46116:SF39">
    <property type="entry name" value="BACULOVIRAL IAP REPEAT-CONTAINING PROTEIN 6"/>
    <property type="match status" value="1"/>
</dbReference>
<reference evidence="5" key="1">
    <citation type="journal article" date="2023" name="Mol. Biol. Evol.">
        <title>Third-Generation Sequencing Reveals the Adaptive Role of the Epigenome in Three Deep-Sea Polychaetes.</title>
        <authorList>
            <person name="Perez M."/>
            <person name="Aroh O."/>
            <person name="Sun Y."/>
            <person name="Lan Y."/>
            <person name="Juniper S.K."/>
            <person name="Young C.R."/>
            <person name="Angers B."/>
            <person name="Qian P.Y."/>
        </authorList>
    </citation>
    <scope>NUCLEOTIDE SEQUENCE</scope>
    <source>
        <strain evidence="5">P08H-3</strain>
    </source>
</reference>
<dbReference type="FunFam" id="3.10.110.10:FF:000014">
    <property type="entry name" value="Baculoviral IAP repeat-containing protein 6"/>
    <property type="match status" value="1"/>
</dbReference>
<dbReference type="Proteomes" id="UP001208570">
    <property type="component" value="Unassembled WGS sequence"/>
</dbReference>
<organism evidence="5 6">
    <name type="scientific">Paralvinella palmiformis</name>
    <dbReference type="NCBI Taxonomy" id="53620"/>
    <lineage>
        <taxon>Eukaryota</taxon>
        <taxon>Metazoa</taxon>
        <taxon>Spiralia</taxon>
        <taxon>Lophotrochozoa</taxon>
        <taxon>Annelida</taxon>
        <taxon>Polychaeta</taxon>
        <taxon>Sedentaria</taxon>
        <taxon>Canalipalpata</taxon>
        <taxon>Terebellida</taxon>
        <taxon>Terebelliformia</taxon>
        <taxon>Alvinellidae</taxon>
        <taxon>Paralvinella</taxon>
    </lineage>
</organism>
<keyword evidence="6" id="KW-1185">Reference proteome</keyword>
<dbReference type="GO" id="GO:0005634">
    <property type="term" value="C:nucleus"/>
    <property type="evidence" value="ECO:0007669"/>
    <property type="project" value="TreeGrafter"/>
</dbReference>
<feature type="compositionally biased region" description="Polar residues" evidence="3">
    <location>
        <begin position="2132"/>
        <end position="2147"/>
    </location>
</feature>
<feature type="region of interest" description="Disordered" evidence="3">
    <location>
        <begin position="179"/>
        <end position="216"/>
    </location>
</feature>
<evidence type="ECO:0000313" key="5">
    <source>
        <dbReference type="EMBL" id="KAK2162927.1"/>
    </source>
</evidence>
<feature type="compositionally biased region" description="Low complexity" evidence="3">
    <location>
        <begin position="933"/>
        <end position="958"/>
    </location>
</feature>
<feature type="region of interest" description="Disordered" evidence="3">
    <location>
        <begin position="2112"/>
        <end position="2170"/>
    </location>
</feature>
<accession>A0AAD9K133</accession>
<dbReference type="GO" id="GO:0004869">
    <property type="term" value="F:cysteine-type endopeptidase inhibitor activity"/>
    <property type="evidence" value="ECO:0007669"/>
    <property type="project" value="TreeGrafter"/>
</dbReference>
<dbReference type="Gene3D" id="3.10.110.10">
    <property type="entry name" value="Ubiquitin Conjugating Enzyme"/>
    <property type="match status" value="1"/>
</dbReference>
<feature type="compositionally biased region" description="Polar residues" evidence="3">
    <location>
        <begin position="2158"/>
        <end position="2170"/>
    </location>
</feature>
<evidence type="ECO:0000259" key="4">
    <source>
        <dbReference type="PROSITE" id="PS50127"/>
    </source>
</evidence>
<dbReference type="GO" id="GO:0043066">
    <property type="term" value="P:negative regulation of apoptotic process"/>
    <property type="evidence" value="ECO:0007669"/>
    <property type="project" value="TreeGrafter"/>
</dbReference>
<proteinExistence type="predicted"/>
<dbReference type="InterPro" id="IPR000608">
    <property type="entry name" value="UBC"/>
</dbReference>
<dbReference type="Pfam" id="PF00179">
    <property type="entry name" value="UQ_con"/>
    <property type="match status" value="1"/>
</dbReference>
<dbReference type="PROSITE" id="PS50127">
    <property type="entry name" value="UBC_2"/>
    <property type="match status" value="1"/>
</dbReference>
<evidence type="ECO:0000313" key="6">
    <source>
        <dbReference type="Proteomes" id="UP001208570"/>
    </source>
</evidence>
<dbReference type="InterPro" id="IPR016135">
    <property type="entry name" value="UBQ-conjugating_enzyme/RWD"/>
</dbReference>
<dbReference type="EMBL" id="JAODUP010000089">
    <property type="protein sequence ID" value="KAK2162927.1"/>
    <property type="molecule type" value="Genomic_DNA"/>
</dbReference>
<sequence length="2179" mass="238333">MISYIIYRGAFSVGIGPLDAQCSFLDHMLELSYEKNVDVNNAISIIECVSMLVHQHIMSQEHVGCRSSTEGTLSARSCFGGMFASMLRASNSRSITGDANRDVLMSNLLSLVNLLVQAPVPSRLPRRSTVASVGSMSEVFERSERPSTECPMTDISKINYSLGGASAANSLLANGIVTSTPNVPLSDEEKGGETDEQKTEHAMPTPKAPNLTAGEPRKSCSHFWDSINPEVEAKDVLIADFILQHQHIMFHLMQALSYCTSNPVATIIGSNGVVNETFLNIDPLSVGDGIFQILCTLNGRATELPLILKPLYQYLSSNVPSVRCQAMCQLSEPLLWFALGVLDCETSIKIFMDMGGIRVICENLVRSTHSVISTNPGLVSTIMQYLGLAKGKSSMPKKVYPVELDNNETLQNFAPIGKCFVFVLGTITSSSPSAGPADVLIEGVAPHRRARSAAWSFNFYPHEAWVDLIITLPCAVLLKEVHIQPHLASLSTCPSAVTLEISRDGLTQIPVTSPLVTSGLNSIKIVLQKAEVITMVTIRLHKPRDSTTIGLSQIKLLGSSAFGEMNKNNGTGSVKEEYVAKTSMSWLRLLHHCLTRCESIQDKVAIAATPVQPLLRTCTSLLLSSGANLYINHIESVLLMLGLHSADMGLGLIDHLLRNAQAPEEQGSLGHGLAVANESTVDLLYRLGTHQDQATPHRVQAMIDWLGDSARTALQKAHGGLAEGYHHYGLPVDLSTAAPAHVHCVAAVLWNSQEKHVGYNLFDLVSMDLLSAMYEWAMVLSPTSNQKQAVDAVICSICYIHPEYFATLLEWMGIVISVDFSHASVTDDHKDSQAHQRQEAMTDDLKATTEAHHMNAGIRPGLQPILLQEFGHMMLDESHLSTLSMACQSPISLRQLVGSNFLAVLCQGLYEFCIQEMARYGEPVITSEMFTDRGPSSGSRPVSPENASSAQPSSSNSQTKHGSDTIPQEKRVTITADLVAPVLHFLADTSKEVIIKDWLGNEEGCIFWPVLLRLLCAAPVTITRMDSGQNSKYRTLQQSSAIESAAIDFFSCVLSCHHGNQMQFANILCDVIRSHGSTVDEYGYRTSPLCGFMRCLFLQVLLEDEKLSVCLNASSHLYKGHCNAVTGLIQHPRFGAGHRFRVLNVSLQSTCCDIITKVSDTPSLASQTAQLLEEKGEKALGEDWLLEGQELGIDTMVEQMTAAAGMHAKEKREKPGMKSASPSRPPSRRGNRPSDALSNINIPTLLLYHNLLPGQALPGELTVSQLLVLLKERGLPEGQSDISLLLKFKVKSATGVVIPDLNPDNDCPDISELGQGVEPISEAILLDTPSLPSALQVFASVGGLALLAEHLPLLYPEVTRQGSPVDGRREAGGSGVGHDWLTVENTDEFCEALSIPPHSLVAFGLFLRLPGYAEVLLREKRKAQCLLRLVLGVTDDGEGASSLPTLPFNVLKLLFDATPLSTDDGVLLRRMALEIGAIHLVLACLSVLSHHAPVRNIPGIHHEIILAASQAACAVGTPAPSVSAPKPTTDEKSQQYWAKGTGFGTGSTASYWDAEQALIRQRCEEEHVTCLLHVLASFINPGASVSLEHLDNDSDPVPLPPSLHELLSQSCLVPALCSYLRNDSVLDMARHVPLYRALLELLRGIAVCPMLVPLLLPQANDDDTNVSVSSLLDKMKVCVDTYASRLKTNKKSKMQREEDDSGGLALLIPDIQATAKVVDTTINKIKEKTVSEVEHGEDSPVNSHQGVTTSDCSFEERYMNILRELQFDTYEIVVEEDGKLEFTVPHHYESNVKAAAEVNNASRARRLAQEAVTLSTSLPLSASSSVFVRCDEERLDVLKVLITGPADTPYANGCFEFDVYFPQDYPNTPPQINLETTGNHTVRFNPNLYNDGKVCLSILNTWHGRPEEKWNSQTSSFLQVLVSIQSLILVSEPYFNEPGYERSRGTASGTWCCKEYDANIRQATVKWAMLEMLKNPPACFREVIECHFWLKRHEIIRQIDEWIADLEANMNDKRVRRAIRHSCVALKHHFSQLKDEFAKMKPPECIPGSASEHLPDNHQEDMEKPCQSTKLPQNLVKEEQNQAEANTASSGQAMSSFNFVDVVELADEDFPSFISDTDSDVMDLTTPGPSEMLNSLDNASQTHVNMNSISPSSPSGSDGQQNATSGEVQKNLHSNLYYL</sequence>
<evidence type="ECO:0000256" key="2">
    <source>
        <dbReference type="ARBA" id="ARBA00022786"/>
    </source>
</evidence>
<feature type="region of interest" description="Disordered" evidence="3">
    <location>
        <begin position="2044"/>
        <end position="2067"/>
    </location>
</feature>
<name>A0AAD9K133_9ANNE</name>
<keyword evidence="1" id="KW-0808">Transferase</keyword>
<dbReference type="CDD" id="cd23810">
    <property type="entry name" value="UBCc_BIRC6"/>
    <property type="match status" value="1"/>
</dbReference>
<gene>
    <name evidence="5" type="ORF">LSH36_89g02118</name>
</gene>
<feature type="compositionally biased region" description="Basic and acidic residues" evidence="3">
    <location>
        <begin position="2053"/>
        <end position="2064"/>
    </location>
</feature>